<evidence type="ECO:0000256" key="1">
    <source>
        <dbReference type="ARBA" id="ARBA00022563"/>
    </source>
</evidence>
<dbReference type="GO" id="GO:0006730">
    <property type="term" value="P:one-carbon metabolic process"/>
    <property type="evidence" value="ECO:0007669"/>
    <property type="project" value="UniProtKB-KW"/>
</dbReference>
<evidence type="ECO:0000256" key="4">
    <source>
        <dbReference type="NCBIfam" id="TIGR00655"/>
    </source>
</evidence>
<dbReference type="GO" id="GO:0008864">
    <property type="term" value="F:formyltetrahydrofolate deformylase activity"/>
    <property type="evidence" value="ECO:0007669"/>
    <property type="project" value="UniProtKB-UniRule"/>
</dbReference>
<comment type="catalytic activity">
    <reaction evidence="3">
        <text>(6R)-10-formyltetrahydrofolate + H2O = (6S)-5,6,7,8-tetrahydrofolate + formate + H(+)</text>
        <dbReference type="Rhea" id="RHEA:19833"/>
        <dbReference type="ChEBI" id="CHEBI:15377"/>
        <dbReference type="ChEBI" id="CHEBI:15378"/>
        <dbReference type="ChEBI" id="CHEBI:15740"/>
        <dbReference type="ChEBI" id="CHEBI:57453"/>
        <dbReference type="ChEBI" id="CHEBI:195366"/>
        <dbReference type="EC" id="3.5.1.10"/>
    </reaction>
</comment>
<dbReference type="PANTHER" id="PTHR42706">
    <property type="entry name" value="FORMYLTETRAHYDROFOLATE DEFORMYLASE"/>
    <property type="match status" value="1"/>
</dbReference>
<dbReference type="Pfam" id="PF01842">
    <property type="entry name" value="ACT"/>
    <property type="match status" value="1"/>
</dbReference>
<comment type="pathway">
    <text evidence="3">Purine metabolism; IMP biosynthesis via de novo pathway; formate from 10-formyl-5,6,7,8-tetrahydrofolate: step 1/1.</text>
</comment>
<keyword evidence="1 3" id="KW-0554">One-carbon metabolism</keyword>
<feature type="domain" description="ACT" evidence="5">
    <location>
        <begin position="10"/>
        <end position="90"/>
    </location>
</feature>
<gene>
    <name evidence="3" type="primary">purU</name>
    <name evidence="6" type="ordered locus">Ppha_2199</name>
</gene>
<dbReference type="PIRSF" id="PIRSF036480">
    <property type="entry name" value="FormyFH4_hydr"/>
    <property type="match status" value="1"/>
</dbReference>
<dbReference type="SUPFAM" id="SSF53328">
    <property type="entry name" value="Formyltransferase"/>
    <property type="match status" value="1"/>
</dbReference>
<evidence type="ECO:0000259" key="5">
    <source>
        <dbReference type="PROSITE" id="PS51671"/>
    </source>
</evidence>
<comment type="similarity">
    <text evidence="3">Belongs to the PurU family.</text>
</comment>
<accession>B4SDM9</accession>
<dbReference type="GO" id="GO:0006189">
    <property type="term" value="P:'de novo' IMP biosynthetic process"/>
    <property type="evidence" value="ECO:0007669"/>
    <property type="project" value="UniProtKB-UniRule"/>
</dbReference>
<keyword evidence="2 3" id="KW-0378">Hydrolase</keyword>
<organism evidence="6 7">
    <name type="scientific">Pelodictyon phaeoclathratiforme (strain DSM 5477 / BU-1)</name>
    <dbReference type="NCBI Taxonomy" id="324925"/>
    <lineage>
        <taxon>Bacteria</taxon>
        <taxon>Pseudomonadati</taxon>
        <taxon>Chlorobiota</taxon>
        <taxon>Chlorobiia</taxon>
        <taxon>Chlorobiales</taxon>
        <taxon>Chlorobiaceae</taxon>
        <taxon>Chlorobium/Pelodictyon group</taxon>
        <taxon>Pelodictyon</taxon>
    </lineage>
</organism>
<dbReference type="InterPro" id="IPR036477">
    <property type="entry name" value="Formyl_transf_N_sf"/>
</dbReference>
<dbReference type="InterPro" id="IPR002376">
    <property type="entry name" value="Formyl_transf_N"/>
</dbReference>
<dbReference type="eggNOG" id="COG0788">
    <property type="taxonomic scope" value="Bacteria"/>
</dbReference>
<dbReference type="NCBIfam" id="NF004684">
    <property type="entry name" value="PRK06027.1"/>
    <property type="match status" value="1"/>
</dbReference>
<dbReference type="EMBL" id="CP001110">
    <property type="protein sequence ID" value="ACF44397.1"/>
    <property type="molecule type" value="Genomic_DNA"/>
</dbReference>
<dbReference type="Gene3D" id="3.30.70.260">
    <property type="match status" value="1"/>
</dbReference>
<dbReference type="InterPro" id="IPR002912">
    <property type="entry name" value="ACT_dom"/>
</dbReference>
<dbReference type="CDD" id="cd04875">
    <property type="entry name" value="ACT_F4HF-DF"/>
    <property type="match status" value="1"/>
</dbReference>
<name>B4SDM9_PELPB</name>
<dbReference type="HAMAP" id="MF_01927">
    <property type="entry name" value="PurU"/>
    <property type="match status" value="1"/>
</dbReference>
<dbReference type="HOGENOM" id="CLU_038395_3_0_10"/>
<reference evidence="6 7" key="1">
    <citation type="submission" date="2008-06" db="EMBL/GenBank/DDBJ databases">
        <title>Complete sequence of Pelodictyon phaeoclathratiforme BU-1.</title>
        <authorList>
            <consortium name="US DOE Joint Genome Institute"/>
            <person name="Lucas S."/>
            <person name="Copeland A."/>
            <person name="Lapidus A."/>
            <person name="Glavina del Rio T."/>
            <person name="Dalin E."/>
            <person name="Tice H."/>
            <person name="Bruce D."/>
            <person name="Goodwin L."/>
            <person name="Pitluck S."/>
            <person name="Schmutz J."/>
            <person name="Larimer F."/>
            <person name="Land M."/>
            <person name="Hauser L."/>
            <person name="Kyrpides N."/>
            <person name="Mikhailova N."/>
            <person name="Liu Z."/>
            <person name="Li T."/>
            <person name="Zhao F."/>
            <person name="Overmann J."/>
            <person name="Bryant D.A."/>
            <person name="Richardson P."/>
        </authorList>
    </citation>
    <scope>NUCLEOTIDE SEQUENCE [LARGE SCALE GENOMIC DNA]</scope>
    <source>
        <strain evidence="7">DSM 5477 / BU-1</strain>
    </source>
</reference>
<keyword evidence="3" id="KW-0658">Purine biosynthesis</keyword>
<comment type="function">
    <text evidence="3">Catalyzes the hydrolysis of 10-formyltetrahydrofolate (formyl-FH4) to formate and tetrahydrofolate (FH4).</text>
</comment>
<dbReference type="Pfam" id="PF00551">
    <property type="entry name" value="Formyl_trans_N"/>
    <property type="match status" value="1"/>
</dbReference>
<dbReference type="STRING" id="324925.Ppha_2199"/>
<dbReference type="InterPro" id="IPR045865">
    <property type="entry name" value="ACT-like_dom_sf"/>
</dbReference>
<dbReference type="InterPro" id="IPR044074">
    <property type="entry name" value="PurU_ACT"/>
</dbReference>
<evidence type="ECO:0000256" key="2">
    <source>
        <dbReference type="ARBA" id="ARBA00022801"/>
    </source>
</evidence>
<dbReference type="KEGG" id="pph:Ppha_2199"/>
<sequence>MMKKSDTVAILLLSCADRPGLVSRISHFIYERGGNILDLDEHVDPVEKTFFIRVSWSTENFSIPPSELVEAFMPLAKEFNAIWKIRFTGRKTRIAIFVSRYDHCLQEILWRNSIGEFAIDIALIISNHPDLAPLAEHHGIPYHCFPVSSASKQEIELQERELLEKHSIDTIVLARYMQILSSQFVDRYPGQIINIHHSFLPAFVGSSPYRQAYERGVKIIGATSHYVTEELDQGPIIEQDIVRVSHKDTLDDLVRKGRDLERLVLAQALRLHSEHRILVNGKKTVVFD</sequence>
<dbReference type="SUPFAM" id="SSF55021">
    <property type="entry name" value="ACT-like"/>
    <property type="match status" value="1"/>
</dbReference>
<proteinExistence type="inferred from homology"/>
<dbReference type="InterPro" id="IPR041729">
    <property type="entry name" value="Formyl-FH4-Hydrolase_C"/>
</dbReference>
<protein>
    <recommendedName>
        <fullName evidence="3 4">Formyltetrahydrofolate deformylase</fullName>
        <ecNumber evidence="3 4">3.5.1.10</ecNumber>
    </recommendedName>
    <alternativeName>
        <fullName evidence="3">Formyl-FH(4) hydrolase</fullName>
    </alternativeName>
</protein>
<dbReference type="InterPro" id="IPR004810">
    <property type="entry name" value="PurU"/>
</dbReference>
<dbReference type="UniPathway" id="UPA00074">
    <property type="reaction ID" value="UER00170"/>
</dbReference>
<dbReference type="NCBIfam" id="TIGR00655">
    <property type="entry name" value="PurU"/>
    <property type="match status" value="1"/>
</dbReference>
<feature type="active site" evidence="3">
    <location>
        <position position="232"/>
    </location>
</feature>
<evidence type="ECO:0000313" key="7">
    <source>
        <dbReference type="Proteomes" id="UP000002724"/>
    </source>
</evidence>
<evidence type="ECO:0000256" key="3">
    <source>
        <dbReference type="HAMAP-Rule" id="MF_01927"/>
    </source>
</evidence>
<dbReference type="EC" id="3.5.1.10" evidence="3 4"/>
<dbReference type="RefSeq" id="WP_012508873.1">
    <property type="nucleotide sequence ID" value="NC_011060.1"/>
</dbReference>
<dbReference type="Gene3D" id="3.40.50.170">
    <property type="entry name" value="Formyl transferase, N-terminal domain"/>
    <property type="match status" value="1"/>
</dbReference>
<dbReference type="AlphaFoldDB" id="B4SDM9"/>
<dbReference type="PANTHER" id="PTHR42706:SF1">
    <property type="entry name" value="FORMYLTETRAHYDROFOLATE DEFORMYLASE 2, MITOCHONDRIAL"/>
    <property type="match status" value="1"/>
</dbReference>
<dbReference type="Proteomes" id="UP000002724">
    <property type="component" value="Chromosome"/>
</dbReference>
<dbReference type="CDD" id="cd08648">
    <property type="entry name" value="FMT_core_Formyl-FH4-Hydrolase_C"/>
    <property type="match status" value="1"/>
</dbReference>
<dbReference type="PRINTS" id="PR01575">
    <property type="entry name" value="FFH4HYDRLASE"/>
</dbReference>
<keyword evidence="7" id="KW-1185">Reference proteome</keyword>
<dbReference type="PROSITE" id="PS51671">
    <property type="entry name" value="ACT"/>
    <property type="match status" value="1"/>
</dbReference>
<evidence type="ECO:0000313" key="6">
    <source>
        <dbReference type="EMBL" id="ACF44397.1"/>
    </source>
</evidence>